<dbReference type="NCBIfam" id="TIGR02937">
    <property type="entry name" value="sigma70-ECF"/>
    <property type="match status" value="1"/>
</dbReference>
<dbReference type="Pfam" id="PF08281">
    <property type="entry name" value="Sigma70_r4_2"/>
    <property type="match status" value="1"/>
</dbReference>
<dbReference type="RefSeq" id="WP_112575599.1">
    <property type="nucleotide sequence ID" value="NZ_CP043450.1"/>
</dbReference>
<dbReference type="SUPFAM" id="SSF88659">
    <property type="entry name" value="Sigma3 and sigma4 domains of RNA polymerase sigma factors"/>
    <property type="match status" value="1"/>
</dbReference>
<dbReference type="InterPro" id="IPR036388">
    <property type="entry name" value="WH-like_DNA-bd_sf"/>
</dbReference>
<evidence type="ECO:0000256" key="1">
    <source>
        <dbReference type="ARBA" id="ARBA00010641"/>
    </source>
</evidence>
<dbReference type="CDD" id="cd06171">
    <property type="entry name" value="Sigma70_r4"/>
    <property type="match status" value="1"/>
</dbReference>
<gene>
    <name evidence="7" type="ORF">DEO27_020085</name>
</gene>
<dbReference type="PANTHER" id="PTHR43133:SF46">
    <property type="entry name" value="RNA POLYMERASE SIGMA-70 FACTOR ECF SUBFAMILY"/>
    <property type="match status" value="1"/>
</dbReference>
<reference evidence="7" key="1">
    <citation type="submission" date="2019-08" db="EMBL/GenBank/DDBJ databases">
        <title>Comparative genome analysis confer to the adaptation heavy metal polluted environment.</title>
        <authorList>
            <person name="Li Y."/>
        </authorList>
    </citation>
    <scope>NUCLEOTIDE SEQUENCE [LARGE SCALE GENOMIC DNA]</scope>
    <source>
        <strain evidence="7">P1</strain>
    </source>
</reference>
<dbReference type="Gene3D" id="1.10.1740.10">
    <property type="match status" value="1"/>
</dbReference>
<dbReference type="InterPro" id="IPR013324">
    <property type="entry name" value="RNA_pol_sigma_r3/r4-like"/>
</dbReference>
<organism evidence="7 8">
    <name type="scientific">Mucilaginibacter rubeus</name>
    <dbReference type="NCBI Taxonomy" id="2027860"/>
    <lineage>
        <taxon>Bacteria</taxon>
        <taxon>Pseudomonadati</taxon>
        <taxon>Bacteroidota</taxon>
        <taxon>Sphingobacteriia</taxon>
        <taxon>Sphingobacteriales</taxon>
        <taxon>Sphingobacteriaceae</taxon>
        <taxon>Mucilaginibacter</taxon>
    </lineage>
</organism>
<dbReference type="GO" id="GO:0016987">
    <property type="term" value="F:sigma factor activity"/>
    <property type="evidence" value="ECO:0007669"/>
    <property type="project" value="UniProtKB-KW"/>
</dbReference>
<evidence type="ECO:0000256" key="3">
    <source>
        <dbReference type="ARBA" id="ARBA00023082"/>
    </source>
</evidence>
<dbReference type="PANTHER" id="PTHR43133">
    <property type="entry name" value="RNA POLYMERASE ECF-TYPE SIGMA FACTO"/>
    <property type="match status" value="1"/>
</dbReference>
<dbReference type="Pfam" id="PF04542">
    <property type="entry name" value="Sigma70_r2"/>
    <property type="match status" value="1"/>
</dbReference>
<dbReference type="EMBL" id="CP043450">
    <property type="protein sequence ID" value="QEM12222.1"/>
    <property type="molecule type" value="Genomic_DNA"/>
</dbReference>
<dbReference type="InterPro" id="IPR007627">
    <property type="entry name" value="RNA_pol_sigma70_r2"/>
</dbReference>
<evidence type="ECO:0000313" key="7">
    <source>
        <dbReference type="EMBL" id="QEM12222.1"/>
    </source>
</evidence>
<dbReference type="InterPro" id="IPR014284">
    <property type="entry name" value="RNA_pol_sigma-70_dom"/>
</dbReference>
<evidence type="ECO:0000256" key="2">
    <source>
        <dbReference type="ARBA" id="ARBA00023015"/>
    </source>
</evidence>
<dbReference type="InterPro" id="IPR039425">
    <property type="entry name" value="RNA_pol_sigma-70-like"/>
</dbReference>
<accession>A0A5C1I1W4</accession>
<protein>
    <submittedName>
        <fullName evidence="7">Sigma-70 family RNA polymerase sigma factor</fullName>
    </submittedName>
</protein>
<keyword evidence="3" id="KW-0731">Sigma factor</keyword>
<evidence type="ECO:0000259" key="5">
    <source>
        <dbReference type="Pfam" id="PF04542"/>
    </source>
</evidence>
<name>A0A5C1I1W4_9SPHI</name>
<dbReference type="InterPro" id="IPR013325">
    <property type="entry name" value="RNA_pol_sigma_r2"/>
</dbReference>
<dbReference type="Proteomes" id="UP000251402">
    <property type="component" value="Chromosome"/>
</dbReference>
<feature type="domain" description="RNA polymerase sigma-70 region 2" evidence="5">
    <location>
        <begin position="31"/>
        <end position="91"/>
    </location>
</feature>
<dbReference type="SUPFAM" id="SSF88946">
    <property type="entry name" value="Sigma2 domain of RNA polymerase sigma factors"/>
    <property type="match status" value="1"/>
</dbReference>
<sequence>MGAIKDFTAAVKETDLWDLFRAGNRDAYTELVSRYAKALFNYGYRFNQDEAFIEDCIQDLFFDLWEGRERINATPAVKGYLFKAMRHRVFREQANWQRNQALDESYDFLVDFSIETRLIAEFDVTLLSTRVQQVLNELPPRHREVLYLRFFEELDFNEIEQIMGINRQSVHNLLQRAYKSFKANWAVFVFVLMLIKTSKLIH</sequence>
<keyword evidence="8" id="KW-1185">Reference proteome</keyword>
<evidence type="ECO:0000313" key="8">
    <source>
        <dbReference type="Proteomes" id="UP000251402"/>
    </source>
</evidence>
<comment type="similarity">
    <text evidence="1">Belongs to the sigma-70 factor family. ECF subfamily.</text>
</comment>
<evidence type="ECO:0000256" key="4">
    <source>
        <dbReference type="ARBA" id="ARBA00023163"/>
    </source>
</evidence>
<dbReference type="KEGG" id="mrub:DEO27_020085"/>
<evidence type="ECO:0000259" key="6">
    <source>
        <dbReference type="Pfam" id="PF08281"/>
    </source>
</evidence>
<dbReference type="Gene3D" id="1.10.10.10">
    <property type="entry name" value="Winged helix-like DNA-binding domain superfamily/Winged helix DNA-binding domain"/>
    <property type="match status" value="1"/>
</dbReference>
<feature type="domain" description="RNA polymerase sigma factor 70 region 4 type 2" evidence="6">
    <location>
        <begin position="130"/>
        <end position="179"/>
    </location>
</feature>
<dbReference type="InterPro" id="IPR013249">
    <property type="entry name" value="RNA_pol_sigma70_r4_t2"/>
</dbReference>
<proteinExistence type="inferred from homology"/>
<keyword evidence="2" id="KW-0805">Transcription regulation</keyword>
<dbReference type="GO" id="GO:0003677">
    <property type="term" value="F:DNA binding"/>
    <property type="evidence" value="ECO:0007669"/>
    <property type="project" value="InterPro"/>
</dbReference>
<dbReference type="OrthoDB" id="9150024at2"/>
<dbReference type="GO" id="GO:0006352">
    <property type="term" value="P:DNA-templated transcription initiation"/>
    <property type="evidence" value="ECO:0007669"/>
    <property type="project" value="InterPro"/>
</dbReference>
<keyword evidence="4" id="KW-0804">Transcription</keyword>
<dbReference type="AlphaFoldDB" id="A0A5C1I1W4"/>